<feature type="transmembrane region" description="Helical" evidence="8">
    <location>
        <begin position="86"/>
        <end position="106"/>
    </location>
</feature>
<feature type="transmembrane region" description="Helical" evidence="8">
    <location>
        <begin position="126"/>
        <end position="144"/>
    </location>
</feature>
<dbReference type="PANTHER" id="PTHR24241:SF195">
    <property type="entry name" value="OREXIN RECEPTOR TYPE 2-LIKE"/>
    <property type="match status" value="1"/>
</dbReference>
<dbReference type="CDD" id="cd14993">
    <property type="entry name" value="7tmA_CCKR-like"/>
    <property type="match status" value="1"/>
</dbReference>
<dbReference type="PRINTS" id="PR00237">
    <property type="entry name" value="GPCRRHODOPSN"/>
</dbReference>
<keyword evidence="5 8" id="KW-0472">Membrane</keyword>
<dbReference type="GeneTree" id="ENSGT01150000286969"/>
<evidence type="ECO:0000256" key="1">
    <source>
        <dbReference type="ARBA" id="ARBA00004651"/>
    </source>
</evidence>
<dbReference type="Gene3D" id="1.20.1070.10">
    <property type="entry name" value="Rhodopsin 7-helix transmembrane proteins"/>
    <property type="match status" value="1"/>
</dbReference>
<dbReference type="Proteomes" id="UP000694580">
    <property type="component" value="Chromosome 2"/>
</dbReference>
<feature type="domain" description="G-protein coupled receptors family 1 profile" evidence="9">
    <location>
        <begin position="62"/>
        <end position="339"/>
    </location>
</feature>
<keyword evidence="6 7" id="KW-0675">Receptor</keyword>
<dbReference type="GO" id="GO:0007218">
    <property type="term" value="P:neuropeptide signaling pathway"/>
    <property type="evidence" value="ECO:0007669"/>
    <property type="project" value="TreeGrafter"/>
</dbReference>
<organism evidence="10 11">
    <name type="scientific">Denticeps clupeoides</name>
    <name type="common">denticle herring</name>
    <dbReference type="NCBI Taxonomy" id="299321"/>
    <lineage>
        <taxon>Eukaryota</taxon>
        <taxon>Metazoa</taxon>
        <taxon>Chordata</taxon>
        <taxon>Craniata</taxon>
        <taxon>Vertebrata</taxon>
        <taxon>Euteleostomi</taxon>
        <taxon>Actinopterygii</taxon>
        <taxon>Neopterygii</taxon>
        <taxon>Teleostei</taxon>
        <taxon>Clupei</taxon>
        <taxon>Clupeiformes</taxon>
        <taxon>Denticipitoidei</taxon>
        <taxon>Denticipitidae</taxon>
        <taxon>Denticeps</taxon>
    </lineage>
</organism>
<dbReference type="Ensembl" id="ENSDCDT00010006624.1">
    <property type="protein sequence ID" value="ENSDCDP00010006410.1"/>
    <property type="gene ID" value="ENSDCDG00010002769.1"/>
</dbReference>
<sequence>RMWGVIPQPGPNASFWGRLGDSNGTFPGALDLGDHLLFSGREPGTIVLVIMYVASFLVGLAGNVAALLVLARRRNRLAGASATRKLLANLAVCDVMVVCVCMPVNLGHQVYRAWVFGDFLCRAVPFVQAVSVAASVLSLAAISLNRYYSVHRPLHARAFLTGRRVLAAVCAVWAASSALCAPLPFMHETRALALPGGARRVTVCVESWPRARLRHAYSALLFCALYGLPALFNLAVSSLTAWKLWGAEDELHEPDSAVTRAAPRLRMRKKIAKMVLALVVLFTVSWLPLYAVDIWIDLNMPGASEHDAVGQAGHEWVLQGRPFAQWLGLTNSALNPLCYCFVGSLHRSAGRFRRSRRGTATSALSLRRSCDRRSAEWKRHAGFGDRSLSSVTVSETVFD</sequence>
<evidence type="ECO:0000256" key="7">
    <source>
        <dbReference type="RuleBase" id="RU000688"/>
    </source>
</evidence>
<dbReference type="SUPFAM" id="SSF81321">
    <property type="entry name" value="Family A G protein-coupled receptor-like"/>
    <property type="match status" value="1"/>
</dbReference>
<reference evidence="10" key="2">
    <citation type="submission" date="2025-08" db="UniProtKB">
        <authorList>
            <consortium name="Ensembl"/>
        </authorList>
    </citation>
    <scope>IDENTIFICATION</scope>
</reference>
<evidence type="ECO:0000259" key="9">
    <source>
        <dbReference type="PROSITE" id="PS50262"/>
    </source>
</evidence>
<evidence type="ECO:0000256" key="2">
    <source>
        <dbReference type="ARBA" id="ARBA00022475"/>
    </source>
</evidence>
<dbReference type="GO" id="GO:0032870">
    <property type="term" value="P:cellular response to hormone stimulus"/>
    <property type="evidence" value="ECO:0007669"/>
    <property type="project" value="TreeGrafter"/>
</dbReference>
<evidence type="ECO:0000313" key="11">
    <source>
        <dbReference type="Proteomes" id="UP000694580"/>
    </source>
</evidence>
<dbReference type="PANTHER" id="PTHR24241">
    <property type="entry name" value="NEUROPEPTIDE RECEPTOR-RELATED G-PROTEIN COUPLED RECEPTOR"/>
    <property type="match status" value="1"/>
</dbReference>
<dbReference type="InterPro" id="IPR000276">
    <property type="entry name" value="GPCR_Rhodpsn"/>
</dbReference>
<feature type="transmembrane region" description="Helical" evidence="8">
    <location>
        <begin position="274"/>
        <end position="296"/>
    </location>
</feature>
<evidence type="ECO:0000256" key="8">
    <source>
        <dbReference type="SAM" id="Phobius"/>
    </source>
</evidence>
<feature type="transmembrane region" description="Helical" evidence="8">
    <location>
        <begin position="216"/>
        <end position="236"/>
    </location>
</feature>
<feature type="transmembrane region" description="Helical" evidence="8">
    <location>
        <begin position="46"/>
        <end position="70"/>
    </location>
</feature>
<dbReference type="Pfam" id="PF00001">
    <property type="entry name" value="7tm_1"/>
    <property type="match status" value="1"/>
</dbReference>
<keyword evidence="7" id="KW-0807">Transducer</keyword>
<accession>A0AAY4AE89</accession>
<evidence type="ECO:0000256" key="4">
    <source>
        <dbReference type="ARBA" id="ARBA00022989"/>
    </source>
</evidence>
<dbReference type="GO" id="GO:0004930">
    <property type="term" value="F:G protein-coupled receptor activity"/>
    <property type="evidence" value="ECO:0007669"/>
    <property type="project" value="UniProtKB-KW"/>
</dbReference>
<comment type="subcellular location">
    <subcellularLocation>
        <location evidence="1">Cell membrane</location>
        <topology evidence="1">Multi-pass membrane protein</topology>
    </subcellularLocation>
</comment>
<reference evidence="10 11" key="1">
    <citation type="submission" date="2020-06" db="EMBL/GenBank/DDBJ databases">
        <authorList>
            <consortium name="Wellcome Sanger Institute Data Sharing"/>
        </authorList>
    </citation>
    <scope>NUCLEOTIDE SEQUENCE [LARGE SCALE GENOMIC DNA]</scope>
</reference>
<evidence type="ECO:0000256" key="3">
    <source>
        <dbReference type="ARBA" id="ARBA00022692"/>
    </source>
</evidence>
<feature type="transmembrane region" description="Helical" evidence="8">
    <location>
        <begin position="165"/>
        <end position="185"/>
    </location>
</feature>
<proteinExistence type="inferred from homology"/>
<keyword evidence="4 8" id="KW-1133">Transmembrane helix</keyword>
<dbReference type="PROSITE" id="PS00237">
    <property type="entry name" value="G_PROTEIN_RECEP_F1_1"/>
    <property type="match status" value="1"/>
</dbReference>
<feature type="transmembrane region" description="Helical" evidence="8">
    <location>
        <begin position="323"/>
        <end position="346"/>
    </location>
</feature>
<dbReference type="GO" id="GO:0042277">
    <property type="term" value="F:peptide binding"/>
    <property type="evidence" value="ECO:0007669"/>
    <property type="project" value="TreeGrafter"/>
</dbReference>
<keyword evidence="3 7" id="KW-0812">Transmembrane</keyword>
<evidence type="ECO:0000256" key="6">
    <source>
        <dbReference type="ARBA" id="ARBA00023170"/>
    </source>
</evidence>
<name>A0AAY4AE89_9TELE</name>
<evidence type="ECO:0000313" key="10">
    <source>
        <dbReference type="Ensembl" id="ENSDCDP00010006410.1"/>
    </source>
</evidence>
<protein>
    <recommendedName>
        <fullName evidence="9">G-protein coupled receptors family 1 profile domain-containing protein</fullName>
    </recommendedName>
</protein>
<comment type="similarity">
    <text evidence="7">Belongs to the G-protein coupled receptor 1 family.</text>
</comment>
<keyword evidence="7" id="KW-0297">G-protein coupled receptor</keyword>
<reference evidence="10" key="3">
    <citation type="submission" date="2025-09" db="UniProtKB">
        <authorList>
            <consortium name="Ensembl"/>
        </authorList>
    </citation>
    <scope>IDENTIFICATION</scope>
</reference>
<dbReference type="GO" id="GO:0005886">
    <property type="term" value="C:plasma membrane"/>
    <property type="evidence" value="ECO:0007669"/>
    <property type="project" value="UniProtKB-SubCell"/>
</dbReference>
<keyword evidence="2" id="KW-1003">Cell membrane</keyword>
<evidence type="ECO:0000256" key="5">
    <source>
        <dbReference type="ARBA" id="ARBA00023136"/>
    </source>
</evidence>
<dbReference type="InterPro" id="IPR017452">
    <property type="entry name" value="GPCR_Rhodpsn_7TM"/>
</dbReference>
<keyword evidence="11" id="KW-1185">Reference proteome</keyword>
<dbReference type="PROSITE" id="PS50262">
    <property type="entry name" value="G_PROTEIN_RECEP_F1_2"/>
    <property type="match status" value="1"/>
</dbReference>
<dbReference type="AlphaFoldDB" id="A0AAY4AE89"/>